<dbReference type="InterPro" id="IPR010982">
    <property type="entry name" value="Lambda_DNA-bd_dom_sf"/>
</dbReference>
<proteinExistence type="predicted"/>
<dbReference type="InterPro" id="IPR025194">
    <property type="entry name" value="RodZ-like_C"/>
</dbReference>
<feature type="compositionally biased region" description="Polar residues" evidence="1">
    <location>
        <begin position="187"/>
        <end position="197"/>
    </location>
</feature>
<reference evidence="4" key="1">
    <citation type="submission" date="2022-08" db="EMBL/GenBank/DDBJ databases">
        <title>Alicyclobacillus dauci DSM2870, complete genome.</title>
        <authorList>
            <person name="Wang Q."/>
            <person name="Cai R."/>
            <person name="Wang Z."/>
        </authorList>
    </citation>
    <scope>NUCLEOTIDE SEQUENCE</scope>
    <source>
        <strain evidence="4">DSM 28700</strain>
    </source>
</reference>
<keyword evidence="2" id="KW-0812">Transmembrane</keyword>
<accession>A0ABY6YXL6</accession>
<evidence type="ECO:0000256" key="2">
    <source>
        <dbReference type="SAM" id="Phobius"/>
    </source>
</evidence>
<feature type="compositionally biased region" description="Basic and acidic residues" evidence="1">
    <location>
        <begin position="101"/>
        <end position="119"/>
    </location>
</feature>
<evidence type="ECO:0000259" key="3">
    <source>
        <dbReference type="Pfam" id="PF13464"/>
    </source>
</evidence>
<feature type="region of interest" description="Disordered" evidence="1">
    <location>
        <begin position="80"/>
        <end position="152"/>
    </location>
</feature>
<feature type="compositionally biased region" description="Polar residues" evidence="1">
    <location>
        <begin position="204"/>
        <end position="216"/>
    </location>
</feature>
<sequence>MRELGRILRTTRESQGFDLDQIEEKTKIRKRYLLALEEGDWTVLPGRVYARGFVRSYADVLGLDGLDLLQKYVDGREIDADSGMNEETRSDSPLSNAGKQAEVKRTDEVSDKQAAEPRKPAVQMSEPRTITNSKEMQKQRPVPTRGESKMRVRPGGAIGQALIICAALVVVGGGYFALRNQLGGHHTTGQPSSQTIANEPPVASNGTSNRAAIGGVNTTGNGVASATANTVSNSSVSGQSQPKAVVITPQPLQNGIRTYLVKNVSQLQVNLQVLSGQCWISATVDGNVTDGNDTVNQGQTRTFQGKQTVSLRLGHVQGVQLTVNGQQLVLPNTQSAVNIQIQKQQG</sequence>
<evidence type="ECO:0000256" key="1">
    <source>
        <dbReference type="SAM" id="MobiDB-lite"/>
    </source>
</evidence>
<dbReference type="EMBL" id="CP104064">
    <property type="protein sequence ID" value="WAH35344.1"/>
    <property type="molecule type" value="Genomic_DNA"/>
</dbReference>
<organism evidence="4 5">
    <name type="scientific">Alicyclobacillus dauci</name>
    <dbReference type="NCBI Taxonomy" id="1475485"/>
    <lineage>
        <taxon>Bacteria</taxon>
        <taxon>Bacillati</taxon>
        <taxon>Bacillota</taxon>
        <taxon>Bacilli</taxon>
        <taxon>Bacillales</taxon>
        <taxon>Alicyclobacillaceae</taxon>
        <taxon>Alicyclobacillus</taxon>
    </lineage>
</organism>
<dbReference type="PANTHER" id="PTHR34475">
    <property type="match status" value="1"/>
</dbReference>
<dbReference type="Proteomes" id="UP001164803">
    <property type="component" value="Chromosome"/>
</dbReference>
<dbReference type="PANTHER" id="PTHR34475:SF1">
    <property type="entry name" value="CYTOSKELETON PROTEIN RODZ"/>
    <property type="match status" value="1"/>
</dbReference>
<protein>
    <submittedName>
        <fullName evidence="4">DUF4115 domain-containing protein</fullName>
    </submittedName>
</protein>
<keyword evidence="2" id="KW-0472">Membrane</keyword>
<name>A0ABY6YXL6_9BACL</name>
<keyword evidence="5" id="KW-1185">Reference proteome</keyword>
<feature type="transmembrane region" description="Helical" evidence="2">
    <location>
        <begin position="157"/>
        <end position="178"/>
    </location>
</feature>
<feature type="domain" description="Cytoskeleton protein RodZ-like C-terminal" evidence="3">
    <location>
        <begin position="274"/>
        <end position="332"/>
    </location>
</feature>
<dbReference type="Gene3D" id="1.10.260.40">
    <property type="entry name" value="lambda repressor-like DNA-binding domains"/>
    <property type="match status" value="1"/>
</dbReference>
<gene>
    <name evidence="4" type="ORF">NZD86_13660</name>
</gene>
<dbReference type="RefSeq" id="WP_268042488.1">
    <property type="nucleotide sequence ID" value="NZ_CP104064.1"/>
</dbReference>
<dbReference type="Pfam" id="PF13413">
    <property type="entry name" value="HTH_25"/>
    <property type="match status" value="1"/>
</dbReference>
<evidence type="ECO:0000313" key="4">
    <source>
        <dbReference type="EMBL" id="WAH35344.1"/>
    </source>
</evidence>
<feature type="region of interest" description="Disordered" evidence="1">
    <location>
        <begin position="185"/>
        <end position="216"/>
    </location>
</feature>
<dbReference type="InterPro" id="IPR050400">
    <property type="entry name" value="Bact_Cytoskel_RodZ"/>
</dbReference>
<evidence type="ECO:0000313" key="5">
    <source>
        <dbReference type="Proteomes" id="UP001164803"/>
    </source>
</evidence>
<keyword evidence="2" id="KW-1133">Transmembrane helix</keyword>
<dbReference type="Pfam" id="PF13464">
    <property type="entry name" value="RodZ_C"/>
    <property type="match status" value="1"/>
</dbReference>